<keyword evidence="3" id="KW-1185">Reference proteome</keyword>
<accession>A0A2P5AC74</accession>
<dbReference type="EMBL" id="JXTB01000679">
    <property type="protein sequence ID" value="PON34130.1"/>
    <property type="molecule type" value="Genomic_DNA"/>
</dbReference>
<sequence>MEKDPTFQTALLSNGSGTSTGGSDESCETDFGEAVAGVFMGEGAGDGAMADANAINRIRMRVIELELELELELERAIAEKVKL</sequence>
<organism evidence="2 3">
    <name type="scientific">Parasponia andersonii</name>
    <name type="common">Sponia andersonii</name>
    <dbReference type="NCBI Taxonomy" id="3476"/>
    <lineage>
        <taxon>Eukaryota</taxon>
        <taxon>Viridiplantae</taxon>
        <taxon>Streptophyta</taxon>
        <taxon>Embryophyta</taxon>
        <taxon>Tracheophyta</taxon>
        <taxon>Spermatophyta</taxon>
        <taxon>Magnoliopsida</taxon>
        <taxon>eudicotyledons</taxon>
        <taxon>Gunneridae</taxon>
        <taxon>Pentapetalae</taxon>
        <taxon>rosids</taxon>
        <taxon>fabids</taxon>
        <taxon>Rosales</taxon>
        <taxon>Cannabaceae</taxon>
        <taxon>Parasponia</taxon>
    </lineage>
</organism>
<evidence type="ECO:0000256" key="1">
    <source>
        <dbReference type="SAM" id="MobiDB-lite"/>
    </source>
</evidence>
<gene>
    <name evidence="2" type="ORF">PanWU01x14_346970</name>
</gene>
<feature type="compositionally biased region" description="Low complexity" evidence="1">
    <location>
        <begin position="13"/>
        <end position="23"/>
    </location>
</feature>
<protein>
    <submittedName>
        <fullName evidence="2">Uncharacterized protein</fullName>
    </submittedName>
</protein>
<evidence type="ECO:0000313" key="2">
    <source>
        <dbReference type="EMBL" id="PON34130.1"/>
    </source>
</evidence>
<comment type="caution">
    <text evidence="2">The sequence shown here is derived from an EMBL/GenBank/DDBJ whole genome shotgun (WGS) entry which is preliminary data.</text>
</comment>
<name>A0A2P5AC74_PARAD</name>
<reference evidence="3" key="1">
    <citation type="submission" date="2016-06" db="EMBL/GenBank/DDBJ databases">
        <title>Parallel loss of symbiosis genes in relatives of nitrogen-fixing non-legume Parasponia.</title>
        <authorList>
            <person name="Van Velzen R."/>
            <person name="Holmer R."/>
            <person name="Bu F."/>
            <person name="Rutten L."/>
            <person name="Van Zeijl A."/>
            <person name="Liu W."/>
            <person name="Santuari L."/>
            <person name="Cao Q."/>
            <person name="Sharma T."/>
            <person name="Shen D."/>
            <person name="Roswanjaya Y."/>
            <person name="Wardhani T."/>
            <person name="Kalhor M.S."/>
            <person name="Jansen J."/>
            <person name="Van den Hoogen J."/>
            <person name="Gungor B."/>
            <person name="Hartog M."/>
            <person name="Hontelez J."/>
            <person name="Verver J."/>
            <person name="Yang W.-C."/>
            <person name="Schijlen E."/>
            <person name="Repin R."/>
            <person name="Schilthuizen M."/>
            <person name="Schranz E."/>
            <person name="Heidstra R."/>
            <person name="Miyata K."/>
            <person name="Fedorova E."/>
            <person name="Kohlen W."/>
            <person name="Bisseling T."/>
            <person name="Smit S."/>
            <person name="Geurts R."/>
        </authorList>
    </citation>
    <scope>NUCLEOTIDE SEQUENCE [LARGE SCALE GENOMIC DNA]</scope>
    <source>
        <strain evidence="3">cv. WU1-14</strain>
    </source>
</reference>
<proteinExistence type="predicted"/>
<feature type="region of interest" description="Disordered" evidence="1">
    <location>
        <begin position="1"/>
        <end position="28"/>
    </location>
</feature>
<evidence type="ECO:0000313" key="3">
    <source>
        <dbReference type="Proteomes" id="UP000237105"/>
    </source>
</evidence>
<dbReference type="AlphaFoldDB" id="A0A2P5AC74"/>
<dbReference type="Proteomes" id="UP000237105">
    <property type="component" value="Unassembled WGS sequence"/>
</dbReference>
<feature type="compositionally biased region" description="Polar residues" evidence="1">
    <location>
        <begin position="1"/>
        <end position="12"/>
    </location>
</feature>